<feature type="domain" description="D-isomer specific 2-hydroxyacid dehydrogenase NAD-binding" evidence="6">
    <location>
        <begin position="120"/>
        <end position="294"/>
    </location>
</feature>
<feature type="domain" description="D-isomer specific 2-hydroxyacid dehydrogenase catalytic" evidence="5">
    <location>
        <begin position="63"/>
        <end position="325"/>
    </location>
</feature>
<dbReference type="PROSITE" id="PS00671">
    <property type="entry name" value="D_2_HYDROXYACID_DH_3"/>
    <property type="match status" value="1"/>
</dbReference>
<dbReference type="GO" id="GO:0030267">
    <property type="term" value="F:glyoxylate reductase (NADPH) activity"/>
    <property type="evidence" value="ECO:0007669"/>
    <property type="project" value="TreeGrafter"/>
</dbReference>
<dbReference type="SUPFAM" id="SSF52283">
    <property type="entry name" value="Formate/glycerate dehydrogenase catalytic domain-like"/>
    <property type="match status" value="1"/>
</dbReference>
<dbReference type="InterPro" id="IPR036291">
    <property type="entry name" value="NAD(P)-bd_dom_sf"/>
</dbReference>
<evidence type="ECO:0000256" key="3">
    <source>
        <dbReference type="ARBA" id="ARBA00023027"/>
    </source>
</evidence>
<dbReference type="PANTHER" id="PTHR10996:SF178">
    <property type="entry name" value="2-HYDROXYACID DEHYDROGENASE YGL185C-RELATED"/>
    <property type="match status" value="1"/>
</dbReference>
<reference evidence="7 8" key="1">
    <citation type="submission" date="2020-08" db="EMBL/GenBank/DDBJ databases">
        <title>Genomic Encyclopedia of Type Strains, Phase IV (KMG-IV): sequencing the most valuable type-strain genomes for metagenomic binning, comparative biology and taxonomic classification.</title>
        <authorList>
            <person name="Goeker M."/>
        </authorList>
    </citation>
    <scope>NUCLEOTIDE SEQUENCE [LARGE SCALE GENOMIC DNA]</scope>
    <source>
        <strain evidence="7 8">YIM 65646</strain>
    </source>
</reference>
<evidence type="ECO:0000313" key="8">
    <source>
        <dbReference type="Proteomes" id="UP000548476"/>
    </source>
</evidence>
<dbReference type="AlphaFoldDB" id="A0A841FR75"/>
<dbReference type="Pfam" id="PF02826">
    <property type="entry name" value="2-Hacid_dh_C"/>
    <property type="match status" value="1"/>
</dbReference>
<accession>A0A841FR75</accession>
<evidence type="ECO:0000256" key="4">
    <source>
        <dbReference type="RuleBase" id="RU003719"/>
    </source>
</evidence>
<keyword evidence="8" id="KW-1185">Reference proteome</keyword>
<dbReference type="Gene3D" id="3.40.50.720">
    <property type="entry name" value="NAD(P)-binding Rossmann-like Domain"/>
    <property type="match status" value="2"/>
</dbReference>
<dbReference type="PANTHER" id="PTHR10996">
    <property type="entry name" value="2-HYDROXYACID DEHYDROGENASE-RELATED"/>
    <property type="match status" value="1"/>
</dbReference>
<dbReference type="RefSeq" id="WP_203686238.1">
    <property type="nucleotide sequence ID" value="NZ_BONT01000046.1"/>
</dbReference>
<dbReference type="SUPFAM" id="SSF51735">
    <property type="entry name" value="NAD(P)-binding Rossmann-fold domains"/>
    <property type="match status" value="1"/>
</dbReference>
<evidence type="ECO:0000259" key="6">
    <source>
        <dbReference type="Pfam" id="PF02826"/>
    </source>
</evidence>
<dbReference type="GO" id="GO:0051287">
    <property type="term" value="F:NAD binding"/>
    <property type="evidence" value="ECO:0007669"/>
    <property type="project" value="InterPro"/>
</dbReference>
<protein>
    <submittedName>
        <fullName evidence="7">Phosphoglycerate dehydrogenase-like enzyme</fullName>
    </submittedName>
</protein>
<comment type="similarity">
    <text evidence="1 4">Belongs to the D-isomer specific 2-hydroxyacid dehydrogenase family.</text>
</comment>
<dbReference type="GO" id="GO:0016618">
    <property type="term" value="F:hydroxypyruvate reductase [NAD(P)H] activity"/>
    <property type="evidence" value="ECO:0007669"/>
    <property type="project" value="TreeGrafter"/>
</dbReference>
<dbReference type="InterPro" id="IPR029753">
    <property type="entry name" value="D-isomer_DH_CS"/>
</dbReference>
<dbReference type="Proteomes" id="UP000548476">
    <property type="component" value="Unassembled WGS sequence"/>
</dbReference>
<gene>
    <name evidence="7" type="ORF">HNR73_003920</name>
</gene>
<dbReference type="InterPro" id="IPR050223">
    <property type="entry name" value="D-isomer_2-hydroxyacid_DH"/>
</dbReference>
<dbReference type="CDD" id="cd12167">
    <property type="entry name" value="2-Hacid_dh_8"/>
    <property type="match status" value="1"/>
</dbReference>
<proteinExistence type="inferred from homology"/>
<dbReference type="PROSITE" id="PS00670">
    <property type="entry name" value="D_2_HYDROXYACID_DH_2"/>
    <property type="match status" value="1"/>
</dbReference>
<evidence type="ECO:0000256" key="1">
    <source>
        <dbReference type="ARBA" id="ARBA00005854"/>
    </source>
</evidence>
<name>A0A841FR75_9ACTN</name>
<sequence length="334" mass="35517">MSQRPYGALAMAPYARASALTDEVLDRLRGFADVEPALLVGDFADPAARDVLGRAEFLVTGWGCPPLDAAALDAMPKLRVVVHAAGSVKHHVTEEVWRRGIAVSSAADANATPVAEYTRAMILLALKRAFTLSAQLSTMGWPGPDRRQPSGIVRRTVGLVGASRIGRLVIERLRDFDVRILVSDPYLDEAGAAGLGVELADLDTLVSTSDVVSLHAPQLPETHHLMDARRLALMPDGGILINTARGSLVDTDALVRECASGRLDAVLDVTDPEPIDGDHPLLALPNVFVTPHLAGAQGTEIALLGEYAVADLERFLRGESMLGAVDVAELPRLA</sequence>
<dbReference type="InterPro" id="IPR006139">
    <property type="entry name" value="D-isomer_2_OHA_DH_cat_dom"/>
</dbReference>
<dbReference type="InterPro" id="IPR006140">
    <property type="entry name" value="D-isomer_DH_NAD-bd"/>
</dbReference>
<keyword evidence="2 4" id="KW-0560">Oxidoreductase</keyword>
<dbReference type="EMBL" id="JACHGT010000008">
    <property type="protein sequence ID" value="MBB6036052.1"/>
    <property type="molecule type" value="Genomic_DNA"/>
</dbReference>
<dbReference type="GO" id="GO:0005829">
    <property type="term" value="C:cytosol"/>
    <property type="evidence" value="ECO:0007669"/>
    <property type="project" value="TreeGrafter"/>
</dbReference>
<organism evidence="7 8">
    <name type="scientific">Phytomonospora endophytica</name>
    <dbReference type="NCBI Taxonomy" id="714109"/>
    <lineage>
        <taxon>Bacteria</taxon>
        <taxon>Bacillati</taxon>
        <taxon>Actinomycetota</taxon>
        <taxon>Actinomycetes</taxon>
        <taxon>Micromonosporales</taxon>
        <taxon>Micromonosporaceae</taxon>
        <taxon>Phytomonospora</taxon>
    </lineage>
</organism>
<keyword evidence="3" id="KW-0520">NAD</keyword>
<dbReference type="Pfam" id="PF00389">
    <property type="entry name" value="2-Hacid_dh"/>
    <property type="match status" value="1"/>
</dbReference>
<evidence type="ECO:0000313" key="7">
    <source>
        <dbReference type="EMBL" id="MBB6036052.1"/>
    </source>
</evidence>
<evidence type="ECO:0000259" key="5">
    <source>
        <dbReference type="Pfam" id="PF00389"/>
    </source>
</evidence>
<evidence type="ECO:0000256" key="2">
    <source>
        <dbReference type="ARBA" id="ARBA00023002"/>
    </source>
</evidence>
<comment type="caution">
    <text evidence="7">The sequence shown here is derived from an EMBL/GenBank/DDBJ whole genome shotgun (WGS) entry which is preliminary data.</text>
</comment>